<dbReference type="EMBL" id="FNOT01000007">
    <property type="protein sequence ID" value="SDY50052.1"/>
    <property type="molecule type" value="Genomic_DNA"/>
</dbReference>
<name>A0A1H3KCV8_9ACTN</name>
<evidence type="ECO:0000313" key="1">
    <source>
        <dbReference type="EMBL" id="SDY50052.1"/>
    </source>
</evidence>
<keyword evidence="2" id="KW-1185">Reference proteome</keyword>
<organism evidence="1 2">
    <name type="scientific">Geodermatophilus africanus</name>
    <dbReference type="NCBI Taxonomy" id="1137993"/>
    <lineage>
        <taxon>Bacteria</taxon>
        <taxon>Bacillati</taxon>
        <taxon>Actinomycetota</taxon>
        <taxon>Actinomycetes</taxon>
        <taxon>Geodermatophilales</taxon>
        <taxon>Geodermatophilaceae</taxon>
        <taxon>Geodermatophilus</taxon>
    </lineage>
</organism>
<sequence length="431" mass="47709">MPLAPSAPTVRWELPRRLRREDVEEWLGRVPSTATAVTVHLGQHGCVAAPGASAALQSSLCLLHRRGVMTRLSFPTLTFKDGRGDKLFEPASVVQREHRLELDEEPHTEAEKTLSSRLPGLILAQLCDADGDEGRLERIRWLQANLLAANRTIFGHGKDRVLAVLGASDDRVRLALLPDDRQKNLESLLLQLLGSPKYHPRGRIGKMEQLVEFVYQATENTFDHARLDFDGRRIRQVRFVSVERFQVGTGAGAVPIEKLAPVESSPLAQYLRRLELRTARTGGDASRMQLLSVTVADGGVGLAARMNNGFEAYGGDRHFEFKLVQEAVLPEGTTKPPGEPGRGAGLKKMMRACHRLDGLFEIRTGRLALHRTYLREDGTVQQQDFVGRDSSAFNLEGADDEVPMMAGTTTSLMFPNIDLFERPGSRLKGRG</sequence>
<accession>A0A1H3KCV8</accession>
<gene>
    <name evidence="1" type="ORF">SAMN05660209_03035</name>
</gene>
<evidence type="ECO:0000313" key="2">
    <source>
        <dbReference type="Proteomes" id="UP000198921"/>
    </source>
</evidence>
<proteinExistence type="predicted"/>
<dbReference type="Proteomes" id="UP000198921">
    <property type="component" value="Unassembled WGS sequence"/>
</dbReference>
<dbReference type="AlphaFoldDB" id="A0A1H3KCV8"/>
<protein>
    <submittedName>
        <fullName evidence="1">Uncharacterized protein</fullName>
    </submittedName>
</protein>
<reference evidence="2" key="1">
    <citation type="submission" date="2016-10" db="EMBL/GenBank/DDBJ databases">
        <authorList>
            <person name="Varghese N."/>
            <person name="Submissions S."/>
        </authorList>
    </citation>
    <scope>NUCLEOTIDE SEQUENCE [LARGE SCALE GENOMIC DNA]</scope>
    <source>
        <strain evidence="2">DSM 45422</strain>
    </source>
</reference>